<evidence type="ECO:0008006" key="3">
    <source>
        <dbReference type="Google" id="ProtNLM"/>
    </source>
</evidence>
<gene>
    <name evidence="1" type="ORF">FC43_GL001976</name>
</gene>
<dbReference type="RefSeq" id="WP_056953370.1">
    <property type="nucleotide sequence ID" value="NZ_AZFK01000005.1"/>
</dbReference>
<evidence type="ECO:0000313" key="2">
    <source>
        <dbReference type="Proteomes" id="UP000050816"/>
    </source>
</evidence>
<dbReference type="PATRIC" id="fig|1423760.3.peg.2068"/>
<accession>A0A0R1UNA5</accession>
<name>A0A0R1UNA5_9LACO</name>
<organism evidence="1 2">
    <name type="scientific">Limosilactobacillus ingluviei DSM 15946</name>
    <dbReference type="NCBI Taxonomy" id="1423760"/>
    <lineage>
        <taxon>Bacteria</taxon>
        <taxon>Bacillati</taxon>
        <taxon>Bacillota</taxon>
        <taxon>Bacilli</taxon>
        <taxon>Lactobacillales</taxon>
        <taxon>Lactobacillaceae</taxon>
        <taxon>Limosilactobacillus</taxon>
    </lineage>
</organism>
<dbReference type="EMBL" id="AZFK01000005">
    <property type="protein sequence ID" value="KRL92322.1"/>
    <property type="molecule type" value="Genomic_DNA"/>
</dbReference>
<reference evidence="1 2" key="1">
    <citation type="journal article" date="2015" name="Genome Announc.">
        <title>Expanding the biotechnology potential of lactobacilli through comparative genomics of 213 strains and associated genera.</title>
        <authorList>
            <person name="Sun Z."/>
            <person name="Harris H.M."/>
            <person name="McCann A."/>
            <person name="Guo C."/>
            <person name="Argimon S."/>
            <person name="Zhang W."/>
            <person name="Yang X."/>
            <person name="Jeffery I.B."/>
            <person name="Cooney J.C."/>
            <person name="Kagawa T.F."/>
            <person name="Liu W."/>
            <person name="Song Y."/>
            <person name="Salvetti E."/>
            <person name="Wrobel A."/>
            <person name="Rasinkangas P."/>
            <person name="Parkhill J."/>
            <person name="Rea M.C."/>
            <person name="O'Sullivan O."/>
            <person name="Ritari J."/>
            <person name="Douillard F.P."/>
            <person name="Paul Ross R."/>
            <person name="Yang R."/>
            <person name="Briner A.E."/>
            <person name="Felis G.E."/>
            <person name="de Vos W.M."/>
            <person name="Barrangou R."/>
            <person name="Klaenhammer T.R."/>
            <person name="Caufield P.W."/>
            <person name="Cui Y."/>
            <person name="Zhang H."/>
            <person name="O'Toole P.W."/>
        </authorList>
    </citation>
    <scope>NUCLEOTIDE SEQUENCE [LARGE SCALE GENOMIC DNA]</scope>
    <source>
        <strain evidence="1 2">DSM 15946</strain>
    </source>
</reference>
<dbReference type="Proteomes" id="UP000050816">
    <property type="component" value="Unassembled WGS sequence"/>
</dbReference>
<protein>
    <recommendedName>
        <fullName evidence="3">Prophage protein</fullName>
    </recommendedName>
</protein>
<sequence length="259" mass="30429">MRFFSNDYVFRGLGPTNAKPKYLDNLEYIDFAGFNSADSDWWLTERTATTPEEQEITESVPYMQGEYDFSMYDQERFFKIRELTYKFMYFGKIYQERKAYEEELKRQLLPHGYSKLIDSHDPVYYWSAKCTSVEVEDDQDKGTMTATITFKAYPFAYTNHNEGTDYWDDVAFDHWIWQPVKFTVNGDQDINVRNIGSRPVECSFQLSGFVTLKNDSIGEVGLTQDNYKTTTIVLEMGDNKIHLSGNGTIEFQFKREEMI</sequence>
<comment type="caution">
    <text evidence="1">The sequence shown here is derived from an EMBL/GenBank/DDBJ whole genome shotgun (WGS) entry which is preliminary data.</text>
</comment>
<proteinExistence type="predicted"/>
<dbReference type="Gene3D" id="2.40.30.200">
    <property type="match status" value="1"/>
</dbReference>
<evidence type="ECO:0000313" key="1">
    <source>
        <dbReference type="EMBL" id="KRL92322.1"/>
    </source>
</evidence>
<dbReference type="AlphaFoldDB" id="A0A0R1UNA5"/>